<keyword evidence="4" id="KW-0472">Membrane</keyword>
<evidence type="ECO:0008006" key="11">
    <source>
        <dbReference type="Google" id="ProtNLM"/>
    </source>
</evidence>
<dbReference type="GO" id="GO:0005506">
    <property type="term" value="F:iron ion binding"/>
    <property type="evidence" value="ECO:0007669"/>
    <property type="project" value="InterPro"/>
</dbReference>
<dbReference type="PRINTS" id="PR00463">
    <property type="entry name" value="EP450I"/>
</dbReference>
<evidence type="ECO:0000256" key="2">
    <source>
        <dbReference type="ARBA" id="ARBA00022692"/>
    </source>
</evidence>
<evidence type="ECO:0000256" key="3">
    <source>
        <dbReference type="ARBA" id="ARBA00022723"/>
    </source>
</evidence>
<accession>A0AAD8RDD0</accession>
<dbReference type="InterPro" id="IPR017972">
    <property type="entry name" value="Cyt_P450_CS"/>
</dbReference>
<comment type="cofactor">
    <cofactor evidence="6">
        <name>heme</name>
        <dbReference type="ChEBI" id="CHEBI:30413"/>
    </cofactor>
</comment>
<dbReference type="GO" id="GO:0016705">
    <property type="term" value="F:oxidoreductase activity, acting on paired donors, with incorporation or reduction of molecular oxygen"/>
    <property type="evidence" value="ECO:0007669"/>
    <property type="project" value="InterPro"/>
</dbReference>
<reference evidence="9" key="1">
    <citation type="submission" date="2023-07" db="EMBL/GenBank/DDBJ databases">
        <title>A chromosome-level genome assembly of Lolium multiflorum.</title>
        <authorList>
            <person name="Chen Y."/>
            <person name="Copetti D."/>
            <person name="Kolliker R."/>
            <person name="Studer B."/>
        </authorList>
    </citation>
    <scope>NUCLEOTIDE SEQUENCE</scope>
    <source>
        <strain evidence="9">02402/16</strain>
        <tissue evidence="9">Leaf</tissue>
    </source>
</reference>
<dbReference type="SUPFAM" id="SSF48264">
    <property type="entry name" value="Cytochrome P450"/>
    <property type="match status" value="1"/>
</dbReference>
<feature type="chain" id="PRO_5042125155" description="Cytochrome P450" evidence="8">
    <location>
        <begin position="24"/>
        <end position="505"/>
    </location>
</feature>
<dbReference type="AlphaFoldDB" id="A0AAD8RDD0"/>
<gene>
    <name evidence="9" type="ORF">QYE76_023679</name>
</gene>
<keyword evidence="6 7" id="KW-0349">Heme</keyword>
<sequence length="505" mass="54913">MPPYVVLVAALLAFCYVAKKVLGSGSSRLPPSPPSLPLLGHLHLMGRVTHRSLLSLHLRYGGGGGLMFLQLGRRRTLVVSTEAAAADLYKNHDLAFASRLHNAAIDKLYYGSNSNVSFAPYGDAWRRRKKMAVVHLFSPRRAESFAPVRAAEAAALVARARRAAMAGHAVELRELLYGYSNAVVTRAATGAAGATADRIKQLMANSAVFMSGLQAEDVLPDAAAKMVRWATGLEKSLDGQVEAWDKFLSEIIAEHLEKKQGKDGPYQEEDFLDVLLRLREEDTAGLELTDNHIKSIVKDMIAAGTETSSVTLEWAMAELVRNPRAMAKLQDEVTRAAEDDLNKMEYLKAVVKEVLRLHPPAPLLVPHESTEAAVVQGYEIPAKTALFINAWAIGRDPAAWGETAEEFWPERFLGGGSALGVDVRGNDYRLLPFGSGRRLCPGISFALPVLEIALASLVRHFDWEIPGGTCLDMSEAPGLTTPPLVPLRLVPKCKTTASLGLVEEQ</sequence>
<dbReference type="GO" id="GO:0004497">
    <property type="term" value="F:monooxygenase activity"/>
    <property type="evidence" value="ECO:0007669"/>
    <property type="project" value="UniProtKB-KW"/>
</dbReference>
<evidence type="ECO:0000256" key="5">
    <source>
        <dbReference type="ARBA" id="ARBA00023004"/>
    </source>
</evidence>
<dbReference type="CDD" id="cd11072">
    <property type="entry name" value="CYP71-like"/>
    <property type="match status" value="1"/>
</dbReference>
<organism evidence="9 10">
    <name type="scientific">Lolium multiflorum</name>
    <name type="common">Italian ryegrass</name>
    <name type="synonym">Lolium perenne subsp. multiflorum</name>
    <dbReference type="NCBI Taxonomy" id="4521"/>
    <lineage>
        <taxon>Eukaryota</taxon>
        <taxon>Viridiplantae</taxon>
        <taxon>Streptophyta</taxon>
        <taxon>Embryophyta</taxon>
        <taxon>Tracheophyta</taxon>
        <taxon>Spermatophyta</taxon>
        <taxon>Magnoliopsida</taxon>
        <taxon>Liliopsida</taxon>
        <taxon>Poales</taxon>
        <taxon>Poaceae</taxon>
        <taxon>BOP clade</taxon>
        <taxon>Pooideae</taxon>
        <taxon>Poodae</taxon>
        <taxon>Poeae</taxon>
        <taxon>Poeae Chloroplast Group 2 (Poeae type)</taxon>
        <taxon>Loliodinae</taxon>
        <taxon>Loliinae</taxon>
        <taxon>Lolium</taxon>
    </lineage>
</organism>
<dbReference type="PRINTS" id="PR00385">
    <property type="entry name" value="P450"/>
</dbReference>
<keyword evidence="4" id="KW-1133">Transmembrane helix</keyword>
<comment type="caution">
    <text evidence="9">The sequence shown here is derived from an EMBL/GenBank/DDBJ whole genome shotgun (WGS) entry which is preliminary data.</text>
</comment>
<evidence type="ECO:0000256" key="6">
    <source>
        <dbReference type="PIRSR" id="PIRSR602401-1"/>
    </source>
</evidence>
<keyword evidence="7" id="KW-0503">Monooxygenase</keyword>
<dbReference type="EMBL" id="JAUUTY010000006">
    <property type="protein sequence ID" value="KAK1618162.1"/>
    <property type="molecule type" value="Genomic_DNA"/>
</dbReference>
<evidence type="ECO:0000256" key="7">
    <source>
        <dbReference type="RuleBase" id="RU000461"/>
    </source>
</evidence>
<evidence type="ECO:0000313" key="10">
    <source>
        <dbReference type="Proteomes" id="UP001231189"/>
    </source>
</evidence>
<evidence type="ECO:0000256" key="8">
    <source>
        <dbReference type="SAM" id="SignalP"/>
    </source>
</evidence>
<proteinExistence type="inferred from homology"/>
<keyword evidence="7" id="KW-0560">Oxidoreductase</keyword>
<dbReference type="PANTHER" id="PTHR47955:SF15">
    <property type="entry name" value="CYTOCHROME P450 71A2-LIKE"/>
    <property type="match status" value="1"/>
</dbReference>
<keyword evidence="2" id="KW-0812">Transmembrane</keyword>
<dbReference type="InterPro" id="IPR001128">
    <property type="entry name" value="Cyt_P450"/>
</dbReference>
<dbReference type="Proteomes" id="UP001231189">
    <property type="component" value="Unassembled WGS sequence"/>
</dbReference>
<keyword evidence="8" id="KW-0732">Signal</keyword>
<feature type="binding site" description="axial binding residue" evidence="6">
    <location>
        <position position="440"/>
    </location>
    <ligand>
        <name>heme</name>
        <dbReference type="ChEBI" id="CHEBI:30413"/>
    </ligand>
    <ligandPart>
        <name>Fe</name>
        <dbReference type="ChEBI" id="CHEBI:18248"/>
    </ligandPart>
</feature>
<dbReference type="GO" id="GO:0020037">
    <property type="term" value="F:heme binding"/>
    <property type="evidence" value="ECO:0007669"/>
    <property type="project" value="InterPro"/>
</dbReference>
<dbReference type="InterPro" id="IPR036396">
    <property type="entry name" value="Cyt_P450_sf"/>
</dbReference>
<keyword evidence="5 6" id="KW-0408">Iron</keyword>
<keyword evidence="3 6" id="KW-0479">Metal-binding</keyword>
<name>A0AAD8RDD0_LOLMU</name>
<dbReference type="Gene3D" id="1.10.630.10">
    <property type="entry name" value="Cytochrome P450"/>
    <property type="match status" value="1"/>
</dbReference>
<evidence type="ECO:0000313" key="9">
    <source>
        <dbReference type="EMBL" id="KAK1618162.1"/>
    </source>
</evidence>
<dbReference type="PROSITE" id="PS00086">
    <property type="entry name" value="CYTOCHROME_P450"/>
    <property type="match status" value="1"/>
</dbReference>
<protein>
    <recommendedName>
        <fullName evidence="11">Cytochrome P450</fullName>
    </recommendedName>
</protein>
<feature type="signal peptide" evidence="8">
    <location>
        <begin position="1"/>
        <end position="23"/>
    </location>
</feature>
<evidence type="ECO:0000256" key="1">
    <source>
        <dbReference type="ARBA" id="ARBA00010617"/>
    </source>
</evidence>
<dbReference type="InterPro" id="IPR002401">
    <property type="entry name" value="Cyt_P450_E_grp-I"/>
</dbReference>
<dbReference type="PANTHER" id="PTHR47955">
    <property type="entry name" value="CYTOCHROME P450 FAMILY 71 PROTEIN"/>
    <property type="match status" value="1"/>
</dbReference>
<dbReference type="Pfam" id="PF00067">
    <property type="entry name" value="p450"/>
    <property type="match status" value="1"/>
</dbReference>
<keyword evidence="10" id="KW-1185">Reference proteome</keyword>
<comment type="similarity">
    <text evidence="1 7">Belongs to the cytochrome P450 family.</text>
</comment>
<evidence type="ECO:0000256" key="4">
    <source>
        <dbReference type="ARBA" id="ARBA00022989"/>
    </source>
</evidence>